<keyword evidence="3" id="KW-0328">Glycosyltransferase</keyword>
<evidence type="ECO:0000259" key="10">
    <source>
        <dbReference type="Pfam" id="PF13231"/>
    </source>
</evidence>
<evidence type="ECO:0000256" key="9">
    <source>
        <dbReference type="SAM" id="Phobius"/>
    </source>
</evidence>
<dbReference type="InterPro" id="IPR050297">
    <property type="entry name" value="LipidA_mod_glycosyltrf_83"/>
</dbReference>
<keyword evidence="6 9" id="KW-1133">Transmembrane helix</keyword>
<dbReference type="Proteomes" id="UP000543556">
    <property type="component" value="Unassembled WGS sequence"/>
</dbReference>
<name>A0A7Y7IFU2_9MICC</name>
<feature type="transmembrane region" description="Helical" evidence="9">
    <location>
        <begin position="148"/>
        <end position="181"/>
    </location>
</feature>
<keyword evidence="5 9" id="KW-0812">Transmembrane</keyword>
<dbReference type="GO" id="GO:0005886">
    <property type="term" value="C:plasma membrane"/>
    <property type="evidence" value="ECO:0007669"/>
    <property type="project" value="UniProtKB-SubCell"/>
</dbReference>
<dbReference type="GO" id="GO:0009103">
    <property type="term" value="P:lipopolysaccharide biosynthetic process"/>
    <property type="evidence" value="ECO:0007669"/>
    <property type="project" value="UniProtKB-ARBA"/>
</dbReference>
<dbReference type="InterPro" id="IPR038731">
    <property type="entry name" value="RgtA/B/C-like"/>
</dbReference>
<dbReference type="GO" id="GO:0010041">
    <property type="term" value="P:response to iron(III) ion"/>
    <property type="evidence" value="ECO:0007669"/>
    <property type="project" value="TreeGrafter"/>
</dbReference>
<evidence type="ECO:0000256" key="8">
    <source>
        <dbReference type="SAM" id="MobiDB-lite"/>
    </source>
</evidence>
<dbReference type="PANTHER" id="PTHR33908:SF3">
    <property type="entry name" value="UNDECAPRENYL PHOSPHATE-ALPHA-4-AMINO-4-DEOXY-L-ARABINOSE ARABINOSYL TRANSFERASE"/>
    <property type="match status" value="1"/>
</dbReference>
<evidence type="ECO:0000256" key="7">
    <source>
        <dbReference type="ARBA" id="ARBA00023136"/>
    </source>
</evidence>
<dbReference type="Pfam" id="PF13231">
    <property type="entry name" value="PMT_2"/>
    <property type="match status" value="1"/>
</dbReference>
<evidence type="ECO:0000256" key="3">
    <source>
        <dbReference type="ARBA" id="ARBA00022676"/>
    </source>
</evidence>
<comment type="caution">
    <text evidence="12">The sequence shown here is derived from an EMBL/GenBank/DDBJ whole genome shotgun (WGS) entry which is preliminary data.</text>
</comment>
<dbReference type="RefSeq" id="WP_176634159.1">
    <property type="nucleotide sequence ID" value="NZ_JAAMFM010000005.1"/>
</dbReference>
<evidence type="ECO:0000313" key="13">
    <source>
        <dbReference type="Proteomes" id="UP000543556"/>
    </source>
</evidence>
<feature type="transmembrane region" description="Helical" evidence="9">
    <location>
        <begin position="410"/>
        <end position="429"/>
    </location>
</feature>
<gene>
    <name evidence="12" type="ORF">G6034_05845</name>
</gene>
<keyword evidence="2" id="KW-1003">Cell membrane</keyword>
<feature type="transmembrane region" description="Helical" evidence="9">
    <location>
        <begin position="321"/>
        <end position="342"/>
    </location>
</feature>
<feature type="domain" description="Putative mannosyltransferase YkcA/B-like C-terminal" evidence="11">
    <location>
        <begin position="531"/>
        <end position="608"/>
    </location>
</feature>
<feature type="transmembrane region" description="Helical" evidence="9">
    <location>
        <begin position="193"/>
        <end position="214"/>
    </location>
</feature>
<reference evidence="12 13" key="1">
    <citation type="submission" date="2020-02" db="EMBL/GenBank/DDBJ databases">
        <title>Genome sequence of strain AETb3-4.</title>
        <authorList>
            <person name="Gao J."/>
            <person name="Zhang X."/>
        </authorList>
    </citation>
    <scope>NUCLEOTIDE SEQUENCE [LARGE SCALE GENOMIC DNA]</scope>
    <source>
        <strain evidence="12 13">AETb3-4</strain>
    </source>
</reference>
<keyword evidence="13" id="KW-1185">Reference proteome</keyword>
<keyword evidence="4" id="KW-0808">Transferase</keyword>
<evidence type="ECO:0000256" key="5">
    <source>
        <dbReference type="ARBA" id="ARBA00022692"/>
    </source>
</evidence>
<feature type="transmembrane region" description="Helical" evidence="9">
    <location>
        <begin position="348"/>
        <end position="369"/>
    </location>
</feature>
<evidence type="ECO:0000256" key="6">
    <source>
        <dbReference type="ARBA" id="ARBA00022989"/>
    </source>
</evidence>
<feature type="domain" description="Glycosyltransferase RgtA/B/C/D-like" evidence="10">
    <location>
        <begin position="60"/>
        <end position="207"/>
    </location>
</feature>
<dbReference type="GO" id="GO:0016763">
    <property type="term" value="F:pentosyltransferase activity"/>
    <property type="evidence" value="ECO:0007669"/>
    <property type="project" value="TreeGrafter"/>
</dbReference>
<comment type="subcellular location">
    <subcellularLocation>
        <location evidence="1">Cell membrane</location>
        <topology evidence="1">Multi-pass membrane protein</topology>
    </subcellularLocation>
</comment>
<feature type="transmembrane region" description="Helical" evidence="9">
    <location>
        <begin position="99"/>
        <end position="118"/>
    </location>
</feature>
<feature type="transmembrane region" description="Helical" evidence="9">
    <location>
        <begin position="381"/>
        <end position="398"/>
    </location>
</feature>
<evidence type="ECO:0000256" key="2">
    <source>
        <dbReference type="ARBA" id="ARBA00022475"/>
    </source>
</evidence>
<evidence type="ECO:0000256" key="4">
    <source>
        <dbReference type="ARBA" id="ARBA00022679"/>
    </source>
</evidence>
<feature type="transmembrane region" description="Helical" evidence="9">
    <location>
        <begin position="290"/>
        <end position="309"/>
    </location>
</feature>
<evidence type="ECO:0008006" key="14">
    <source>
        <dbReference type="Google" id="ProtNLM"/>
    </source>
</evidence>
<feature type="region of interest" description="Disordered" evidence="8">
    <location>
        <begin position="640"/>
        <end position="663"/>
    </location>
</feature>
<protein>
    <recommendedName>
        <fullName evidence="14">4-amino-4-deoxy-L-arabinose transferase</fullName>
    </recommendedName>
</protein>
<dbReference type="Pfam" id="PF24878">
    <property type="entry name" value="YkcB_C"/>
    <property type="match status" value="1"/>
</dbReference>
<dbReference type="InterPro" id="IPR056785">
    <property type="entry name" value="YkcA/B-like_C"/>
</dbReference>
<keyword evidence="7 9" id="KW-0472">Membrane</keyword>
<evidence type="ECO:0000313" key="12">
    <source>
        <dbReference type="EMBL" id="NVM94437.1"/>
    </source>
</evidence>
<accession>A0A7Y7IFU2</accession>
<organism evidence="12 13">
    <name type="scientific">Arthrobacter wenxiniae</name>
    <dbReference type="NCBI Taxonomy" id="2713570"/>
    <lineage>
        <taxon>Bacteria</taxon>
        <taxon>Bacillati</taxon>
        <taxon>Actinomycetota</taxon>
        <taxon>Actinomycetes</taxon>
        <taxon>Micrococcales</taxon>
        <taxon>Micrococcaceae</taxon>
        <taxon>Arthrobacter</taxon>
    </lineage>
</organism>
<sequence length="663" mass="69686">MGGSGVIFAYDIGFGGYSDYYASAARSMSGNWRAFFFGAFDPSATITLDKLAGFLVPQALAVRALGFNPWALGLPQALEGQATILAAYAVIRRWAGFRAGVFGAAVMATTPLLVSMFSHPMEDAMLTLCTTLAVLAWQKSLDTGRTGYLFLSAVAVGLGFQAKMMQAWLILPSLAVVYMILQRHTMLRKVRDLCAAAVLTVAVSLSWMSAIALVPAPGRPFIDGTVDNNIYSMVFGFNGLNRYLPGLVPGALAPGADGKEVGGAGDVGPGQGWLVHSPLKLFLPYYSTQIGWLYPLALAGLVLGVLYLRRNLLPVPAARKLKSGLLVSAGLLLTEGTLMGVTAIPHPVYLASLALPIAALAAIGGGLLWRSLVLPGSRARYALSLYLLIQTLWTIAIIESSGDWGLAPWLLPVIGAAGFGSSLFSFVGANRTATLGRGHTLEVLAVFAVGVVLAGPVLWSLSTLDPSFNGSANDAYAGPRPATLDQASIDPLHPGIYGPGLNSDRRILDLAAAGSDMYRFARLNTHVPGGFILATDSWRTSAPLIMEGGNRLLTVGGYSSTAPNVNPQQIARLVAAGSLRFLLLTAGSRQVDSRSGNVNGIRAWVGANCSTVPESQYMPPRNGPERPAAGTYVLFDCRPHTGVAKGQGPHPAAPASSTLNPPR</sequence>
<dbReference type="AlphaFoldDB" id="A0A7Y7IFU2"/>
<evidence type="ECO:0000259" key="11">
    <source>
        <dbReference type="Pfam" id="PF24878"/>
    </source>
</evidence>
<dbReference type="EMBL" id="JAAMFM010000005">
    <property type="protein sequence ID" value="NVM94437.1"/>
    <property type="molecule type" value="Genomic_DNA"/>
</dbReference>
<dbReference type="PANTHER" id="PTHR33908">
    <property type="entry name" value="MANNOSYLTRANSFERASE YKCB-RELATED"/>
    <property type="match status" value="1"/>
</dbReference>
<proteinExistence type="predicted"/>
<evidence type="ECO:0000256" key="1">
    <source>
        <dbReference type="ARBA" id="ARBA00004651"/>
    </source>
</evidence>
<feature type="transmembrane region" description="Helical" evidence="9">
    <location>
        <begin position="441"/>
        <end position="461"/>
    </location>
</feature>